<proteinExistence type="predicted"/>
<protein>
    <submittedName>
        <fullName evidence="1">Uncharacterized protein</fullName>
    </submittedName>
</protein>
<organism evidence="1 2">
    <name type="scientific">Clostridium botulinum (strain Okra / Type B1)</name>
    <dbReference type="NCBI Taxonomy" id="498213"/>
    <lineage>
        <taxon>Bacteria</taxon>
        <taxon>Bacillati</taxon>
        <taxon>Bacillota</taxon>
        <taxon>Clostridia</taxon>
        <taxon>Eubacteriales</taxon>
        <taxon>Clostridiaceae</taxon>
        <taxon>Clostridium</taxon>
    </lineage>
</organism>
<dbReference type="HOGENOM" id="CLU_1388133_0_0_9"/>
<dbReference type="AlphaFoldDB" id="B1ILX3"/>
<gene>
    <name evidence="1" type="ordered locus">CLD_1571</name>
</gene>
<evidence type="ECO:0000313" key="2">
    <source>
        <dbReference type="Proteomes" id="UP000008541"/>
    </source>
</evidence>
<dbReference type="Proteomes" id="UP000008541">
    <property type="component" value="Chromosome"/>
</dbReference>
<reference evidence="1 2" key="1">
    <citation type="journal article" date="2007" name="PLoS ONE">
        <title>Analysis of the neurotoxin complex genes in Clostridium botulinum A1-A4 and B1 strains: BoNT/A3, /Ba4 and /B1 clusters are located within plasmids.</title>
        <authorList>
            <person name="Smith T.J."/>
            <person name="Hill K.K."/>
            <person name="Foley B.T."/>
            <person name="Detter J.C."/>
            <person name="Munk A.C."/>
            <person name="Bruce D.C."/>
            <person name="Doggett N.A."/>
            <person name="Smith L.A."/>
            <person name="Marks J.D."/>
            <person name="Xie G."/>
            <person name="Brettin T.S."/>
        </authorList>
    </citation>
    <scope>NUCLEOTIDE SEQUENCE [LARGE SCALE GENOMIC DNA]</scope>
    <source>
        <strain evidence="2">Okra / Type B1</strain>
    </source>
</reference>
<sequence>MAPEASKDIAKNSFDVNIASIQIKEYKIVSIFFNGVPRTILARPKESIIPIPIDTTITILNFDIIPVVTKSTCPARMCKSGSAIEIINPSIKPEITIFHILFVFAMIDPIKLPIGVIPISTPSKKIDNPIIIRPAPMRNLEINVMLRGVKVKFSINTITIIGRTAYDTSFNLETNSFKYNTSFLSTIFTLILILGI</sequence>
<name>B1ILX3_CLOBK</name>
<evidence type="ECO:0000313" key="1">
    <source>
        <dbReference type="EMBL" id="ACA43998.1"/>
    </source>
</evidence>
<dbReference type="KEGG" id="cbb:CLD_1571"/>
<dbReference type="EMBL" id="CP000939">
    <property type="protein sequence ID" value="ACA43998.1"/>
    <property type="molecule type" value="Genomic_DNA"/>
</dbReference>
<accession>B1ILX3</accession>